<sequence>MNNKILSLLGVAVATTGMTVGATSTQASTLGPGTVSVQLDQGVFFSNNIADFILDGTSVPNPGVAGDGSVSTPANPLDPDAEIYGIVPGNAATYPAFDNIGEILGKLAGRSFVGAPIKFNDIIFVQDPTDPDSPGIFVNNGQTYDLTGGGAIDGFTFAEFDTDGDTGFGDSAGDFSYIATSFTRVVEPGATGGFNIIFDLEGFFRDGSGNFKDTPSNFALFNGAAGVNPQTLPVLTLNEFVAGVGTPDVRFIASADGVINTSGREAPEPGTIIGLTAVAGLGLAGRLKRKAK</sequence>
<gene>
    <name evidence="2" type="ordered locus">cce_0649</name>
</gene>
<evidence type="ECO:0000313" key="3">
    <source>
        <dbReference type="Proteomes" id="UP000001203"/>
    </source>
</evidence>
<reference evidence="2 3" key="1">
    <citation type="journal article" date="2008" name="Proc. Natl. Acad. Sci. U.S.A.">
        <title>The genome of Cyanothece 51142, a unicellular diazotrophic cyanobacterium important in the marine nitrogen cycle.</title>
        <authorList>
            <person name="Welsh E.A."/>
            <person name="Liberton M."/>
            <person name="Stoeckel J."/>
            <person name="Loh T."/>
            <person name="Elvitigala T."/>
            <person name="Wang C."/>
            <person name="Wollam A."/>
            <person name="Fulton R.S."/>
            <person name="Clifton S.W."/>
            <person name="Jacobs J.M."/>
            <person name="Aurora R."/>
            <person name="Ghosh B.K."/>
            <person name="Sherman L.A."/>
            <person name="Smith R.D."/>
            <person name="Wilson R.K."/>
            <person name="Pakrasi H.B."/>
        </authorList>
    </citation>
    <scope>NUCLEOTIDE SEQUENCE [LARGE SCALE GENOMIC DNA]</scope>
    <source>
        <strain evidence="3">ATCC 51142 / BH68</strain>
    </source>
</reference>
<dbReference type="AlphaFoldDB" id="B1WQ78"/>
<evidence type="ECO:0000313" key="2">
    <source>
        <dbReference type="EMBL" id="ACB50000.1"/>
    </source>
</evidence>
<feature type="signal peptide" evidence="1">
    <location>
        <begin position="1"/>
        <end position="22"/>
    </location>
</feature>
<dbReference type="InterPro" id="IPR013424">
    <property type="entry name" value="Ice-binding_C"/>
</dbReference>
<dbReference type="HOGENOM" id="CLU_952235_0_0_3"/>
<accession>B1WQ78</accession>
<name>B1WQ78_CROS5</name>
<dbReference type="Proteomes" id="UP000001203">
    <property type="component" value="Chromosome circular"/>
</dbReference>
<dbReference type="KEGG" id="cyt:cce_0649"/>
<keyword evidence="3" id="KW-1185">Reference proteome</keyword>
<dbReference type="EMBL" id="CP000806">
    <property type="protein sequence ID" value="ACB50000.1"/>
    <property type="molecule type" value="Genomic_DNA"/>
</dbReference>
<evidence type="ECO:0000256" key="1">
    <source>
        <dbReference type="SAM" id="SignalP"/>
    </source>
</evidence>
<dbReference type="STRING" id="43989.cce_0649"/>
<feature type="chain" id="PRO_5005661937" description="PEP-CTERM protein-sorting domain-containing protein" evidence="1">
    <location>
        <begin position="23"/>
        <end position="292"/>
    </location>
</feature>
<dbReference type="RefSeq" id="WP_009545897.1">
    <property type="nucleotide sequence ID" value="NC_010546.1"/>
</dbReference>
<organism evidence="2 3">
    <name type="scientific">Crocosphaera subtropica (strain ATCC 51142 / BH68)</name>
    <name type="common">Cyanothece sp. (strain ATCC 51142)</name>
    <dbReference type="NCBI Taxonomy" id="43989"/>
    <lineage>
        <taxon>Bacteria</taxon>
        <taxon>Bacillati</taxon>
        <taxon>Cyanobacteriota</taxon>
        <taxon>Cyanophyceae</taxon>
        <taxon>Oscillatoriophycideae</taxon>
        <taxon>Chroococcales</taxon>
        <taxon>Aphanothecaceae</taxon>
        <taxon>Crocosphaera</taxon>
        <taxon>Crocosphaera subtropica</taxon>
    </lineage>
</organism>
<dbReference type="NCBIfam" id="TIGR02595">
    <property type="entry name" value="PEP_CTERM"/>
    <property type="match status" value="1"/>
</dbReference>
<protein>
    <recommendedName>
        <fullName evidence="4">PEP-CTERM protein-sorting domain-containing protein</fullName>
    </recommendedName>
</protein>
<keyword evidence="1" id="KW-0732">Signal</keyword>
<evidence type="ECO:0008006" key="4">
    <source>
        <dbReference type="Google" id="ProtNLM"/>
    </source>
</evidence>
<proteinExistence type="predicted"/>